<dbReference type="GeneID" id="65094227"/>
<dbReference type="Proteomes" id="UP000184255">
    <property type="component" value="Unassembled WGS sequence"/>
</dbReference>
<sequence>MPCLGECTKHPLVSMLLSGAGQCEDQSEMQALDMMFSNALLSCVLTDLMAQYRLMFARLGVLFVQEERLQPLRLDVRSGEGGAMTIRYERVQVVTASATWLFDHKTFKFKGRAVEGMKANKYKKYHGKKDTSLSAETVESNNVHLEYRAQCQYDLFDRRF</sequence>
<evidence type="ECO:0000313" key="2">
    <source>
        <dbReference type="Proteomes" id="UP000184255"/>
    </source>
</evidence>
<dbReference type="EMBL" id="FCQH01000014">
    <property type="protein sequence ID" value="CVL03807.1"/>
    <property type="molecule type" value="Genomic_DNA"/>
</dbReference>
<dbReference type="VEuPathDB" id="FungiDB:FMAN_14984"/>
<accession>A0A1L7U7V5</accession>
<name>A0A1L7U7V5_FUSMA</name>
<gene>
    <name evidence="1" type="ORF">FMAN_14984</name>
</gene>
<reference evidence="2" key="1">
    <citation type="journal article" date="2016" name="Genome Biol. Evol.">
        <title>Comparative 'omics' of the Fusarium fujikuroi species complex highlights differences in genetic potential and metabolite synthesis.</title>
        <authorList>
            <person name="Niehaus E.-M."/>
            <person name="Muensterkoetter M."/>
            <person name="Proctor R.H."/>
            <person name="Brown D.W."/>
            <person name="Sharon A."/>
            <person name="Idan Y."/>
            <person name="Oren-Young L."/>
            <person name="Sieber C.M."/>
            <person name="Novak O."/>
            <person name="Pencik A."/>
            <person name="Tarkowska D."/>
            <person name="Hromadova K."/>
            <person name="Freeman S."/>
            <person name="Maymon M."/>
            <person name="Elazar M."/>
            <person name="Youssef S.A."/>
            <person name="El-Shabrawy E.S.M."/>
            <person name="Shalaby A.B.A."/>
            <person name="Houterman P."/>
            <person name="Brock N.L."/>
            <person name="Burkhardt I."/>
            <person name="Tsavkelova E.A."/>
            <person name="Dickschat J.S."/>
            <person name="Galuszka P."/>
            <person name="Gueldener U."/>
            <person name="Tudzynski B."/>
        </authorList>
    </citation>
    <scope>NUCLEOTIDE SEQUENCE [LARGE SCALE GENOMIC DNA]</scope>
    <source>
        <strain evidence="2">MRC7560</strain>
    </source>
</reference>
<keyword evidence="2" id="KW-1185">Reference proteome</keyword>
<dbReference type="RefSeq" id="XP_041688349.1">
    <property type="nucleotide sequence ID" value="XM_041822694.1"/>
</dbReference>
<protein>
    <submittedName>
        <fullName evidence="1">Uncharacterized protein</fullName>
    </submittedName>
</protein>
<proteinExistence type="predicted"/>
<evidence type="ECO:0000313" key="1">
    <source>
        <dbReference type="EMBL" id="CVL03807.1"/>
    </source>
</evidence>
<comment type="caution">
    <text evidence="1">The sequence shown here is derived from an EMBL/GenBank/DDBJ whole genome shotgun (WGS) entry which is preliminary data.</text>
</comment>
<dbReference type="AlphaFoldDB" id="A0A1L7U7V5"/>
<organism evidence="1 2">
    <name type="scientific">Fusarium mangiferae</name>
    <name type="common">Mango malformation disease fungus</name>
    <dbReference type="NCBI Taxonomy" id="192010"/>
    <lineage>
        <taxon>Eukaryota</taxon>
        <taxon>Fungi</taxon>
        <taxon>Dikarya</taxon>
        <taxon>Ascomycota</taxon>
        <taxon>Pezizomycotina</taxon>
        <taxon>Sordariomycetes</taxon>
        <taxon>Hypocreomycetidae</taxon>
        <taxon>Hypocreales</taxon>
        <taxon>Nectriaceae</taxon>
        <taxon>Fusarium</taxon>
        <taxon>Fusarium fujikuroi species complex</taxon>
    </lineage>
</organism>